<evidence type="ECO:0000313" key="1">
    <source>
        <dbReference type="EMBL" id="PNH09527.1"/>
    </source>
</evidence>
<evidence type="ECO:0000313" key="2">
    <source>
        <dbReference type="Proteomes" id="UP000236333"/>
    </source>
</evidence>
<dbReference type="Proteomes" id="UP000236333">
    <property type="component" value="Unassembled WGS sequence"/>
</dbReference>
<gene>
    <name evidence="1" type="ORF">TSOC_003852</name>
</gene>
<dbReference type="OrthoDB" id="498055at2759"/>
<keyword evidence="2" id="KW-1185">Reference proteome</keyword>
<protein>
    <recommendedName>
        <fullName evidence="3">RAP domain-containing protein</fullName>
    </recommendedName>
</protein>
<dbReference type="EMBL" id="PGGS01000087">
    <property type="protein sequence ID" value="PNH09527.1"/>
    <property type="molecule type" value="Genomic_DNA"/>
</dbReference>
<accession>A0A2J8AAI2</accession>
<sequence length="190" mass="20294">MASRDAGPFELEQLIQLWQVQQEELAHADGCSELADILAAAGGAAGSQQGSLLSAMQHMATEDRGMVDGAISDRQHQVASALGRLQRRQQLPTGVSSIASVSGEQVVEGMVGRVDVVVGLAGGRPAHFLANDPHICEGNGSTQLRDRQLERLFGAGIVVSVPYWERRDLGRDKGAQEGYLLHLLDLECKG</sequence>
<dbReference type="AlphaFoldDB" id="A0A2J8AAI2"/>
<name>A0A2J8AAI2_9CHLO</name>
<evidence type="ECO:0008006" key="3">
    <source>
        <dbReference type="Google" id="ProtNLM"/>
    </source>
</evidence>
<proteinExistence type="predicted"/>
<organism evidence="1 2">
    <name type="scientific">Tetrabaena socialis</name>
    <dbReference type="NCBI Taxonomy" id="47790"/>
    <lineage>
        <taxon>Eukaryota</taxon>
        <taxon>Viridiplantae</taxon>
        <taxon>Chlorophyta</taxon>
        <taxon>core chlorophytes</taxon>
        <taxon>Chlorophyceae</taxon>
        <taxon>CS clade</taxon>
        <taxon>Chlamydomonadales</taxon>
        <taxon>Tetrabaenaceae</taxon>
        <taxon>Tetrabaena</taxon>
    </lineage>
</organism>
<reference evidence="1 2" key="1">
    <citation type="journal article" date="2017" name="Mol. Biol. Evol.">
        <title>The 4-celled Tetrabaena socialis nuclear genome reveals the essential components for genetic control of cell number at the origin of multicellularity in the volvocine lineage.</title>
        <authorList>
            <person name="Featherston J."/>
            <person name="Arakaki Y."/>
            <person name="Hanschen E.R."/>
            <person name="Ferris P.J."/>
            <person name="Michod R.E."/>
            <person name="Olson B.J.S.C."/>
            <person name="Nozaki H."/>
            <person name="Durand P.M."/>
        </authorList>
    </citation>
    <scope>NUCLEOTIDE SEQUENCE [LARGE SCALE GENOMIC DNA]</scope>
    <source>
        <strain evidence="1 2">NIES-571</strain>
    </source>
</reference>
<comment type="caution">
    <text evidence="1">The sequence shown here is derived from an EMBL/GenBank/DDBJ whole genome shotgun (WGS) entry which is preliminary data.</text>
</comment>